<name>A0ABY4QUR3_9ACTN</name>
<dbReference type="EMBL" id="CP097332">
    <property type="protein sequence ID" value="UQX87029.1"/>
    <property type="molecule type" value="Genomic_DNA"/>
</dbReference>
<proteinExistence type="predicted"/>
<evidence type="ECO:0008006" key="4">
    <source>
        <dbReference type="Google" id="ProtNLM"/>
    </source>
</evidence>
<keyword evidence="1" id="KW-0812">Transmembrane</keyword>
<evidence type="ECO:0000313" key="2">
    <source>
        <dbReference type="EMBL" id="UQX87029.1"/>
    </source>
</evidence>
<reference evidence="2" key="1">
    <citation type="journal article" date="2018" name="Int. J. Syst. Evol. Microbiol.">
        <title>Jatrophihabitans telluris sp. nov., isolated from sediment soil of lava forest wetlands and the emended description of the genus Jatrophihabitans.</title>
        <authorList>
            <person name="Lee K.C."/>
            <person name="Suh M.K."/>
            <person name="Eom M.K."/>
            <person name="Kim K.K."/>
            <person name="Kim J.S."/>
            <person name="Kim D.S."/>
            <person name="Ko S.H."/>
            <person name="Shin Y.K."/>
            <person name="Lee J.S."/>
        </authorList>
    </citation>
    <scope>NUCLEOTIDE SEQUENCE</scope>
    <source>
        <strain evidence="2">N237</strain>
    </source>
</reference>
<evidence type="ECO:0000256" key="1">
    <source>
        <dbReference type="SAM" id="Phobius"/>
    </source>
</evidence>
<feature type="transmembrane region" description="Helical" evidence="1">
    <location>
        <begin position="97"/>
        <end position="115"/>
    </location>
</feature>
<keyword evidence="3" id="KW-1185">Reference proteome</keyword>
<dbReference type="Proteomes" id="UP001056336">
    <property type="component" value="Chromosome"/>
</dbReference>
<protein>
    <recommendedName>
        <fullName evidence="4">DUF1109 domain-containing protein</fullName>
    </recommendedName>
</protein>
<reference evidence="2" key="2">
    <citation type="submission" date="2022-05" db="EMBL/GenBank/DDBJ databases">
        <authorList>
            <person name="Kim J.-S."/>
            <person name="Lee K."/>
            <person name="Suh M."/>
            <person name="Eom M."/>
            <person name="Kim J.-S."/>
            <person name="Kim D.-S."/>
            <person name="Ko S.-H."/>
            <person name="Shin Y."/>
            <person name="Lee J.-S."/>
        </authorList>
    </citation>
    <scope>NUCLEOTIDE SEQUENCE</scope>
    <source>
        <strain evidence="2">N237</strain>
    </source>
</reference>
<gene>
    <name evidence="2" type="ORF">M6D93_12000</name>
</gene>
<feature type="transmembrane region" description="Helical" evidence="1">
    <location>
        <begin position="65"/>
        <end position="85"/>
    </location>
</feature>
<keyword evidence="1" id="KW-0472">Membrane</keyword>
<keyword evidence="1" id="KW-1133">Transmembrane helix</keyword>
<evidence type="ECO:0000313" key="3">
    <source>
        <dbReference type="Proteomes" id="UP001056336"/>
    </source>
</evidence>
<sequence length="227" mass="23922">MPLHGSTGVDALTRRLGLILPATAAVGQITAVALMVWCGIYALQLRFSFDPSPTTSFRSHVSSQMLPPLVAAALILGVGLLGAGWAGPGLSRRVIKLLGALVSAALATLVLVHGWRQVHPSFDQQRAAVGVFRPPAAATAQYEVTEAADPRIFLKAWYVPGQPATVCPAARRSLAAWADDGLVEPVHDDALDCAYRGRKGADVVALHGSYFLGINQTLISLTLSRPA</sequence>
<accession>A0ABY4QUR3</accession>
<organism evidence="2 3">
    <name type="scientific">Jatrophihabitans telluris</name>
    <dbReference type="NCBI Taxonomy" id="2038343"/>
    <lineage>
        <taxon>Bacteria</taxon>
        <taxon>Bacillati</taxon>
        <taxon>Actinomycetota</taxon>
        <taxon>Actinomycetes</taxon>
        <taxon>Jatrophihabitantales</taxon>
        <taxon>Jatrophihabitantaceae</taxon>
        <taxon>Jatrophihabitans</taxon>
    </lineage>
</organism>
<dbReference type="RefSeq" id="WP_249769455.1">
    <property type="nucleotide sequence ID" value="NZ_CP097332.1"/>
</dbReference>
<feature type="transmembrane region" description="Helical" evidence="1">
    <location>
        <begin position="18"/>
        <end position="45"/>
    </location>
</feature>